<evidence type="ECO:0000313" key="6">
    <source>
        <dbReference type="EMBL" id="ONH51196.1"/>
    </source>
</evidence>
<dbReference type="EMBL" id="MNPW01000012">
    <property type="protein sequence ID" value="ONH51196.1"/>
    <property type="molecule type" value="Genomic_DNA"/>
</dbReference>
<accession>A0A1V2K265</accession>
<comment type="catalytic activity">
    <reaction evidence="3">
        <text>[protein]-L-glutamate 5-O-methyl ester + H2O = L-glutamyl-[protein] + methanol + H(+)</text>
        <dbReference type="Rhea" id="RHEA:23236"/>
        <dbReference type="Rhea" id="RHEA-COMP:10208"/>
        <dbReference type="Rhea" id="RHEA-COMP:10311"/>
        <dbReference type="ChEBI" id="CHEBI:15377"/>
        <dbReference type="ChEBI" id="CHEBI:15378"/>
        <dbReference type="ChEBI" id="CHEBI:17790"/>
        <dbReference type="ChEBI" id="CHEBI:29973"/>
        <dbReference type="ChEBI" id="CHEBI:82795"/>
        <dbReference type="EC" id="3.1.1.61"/>
    </reaction>
</comment>
<proteinExistence type="predicted"/>
<dbReference type="SUPFAM" id="SSF52738">
    <property type="entry name" value="Methylesterase CheB, C-terminal domain"/>
    <property type="match status" value="1"/>
</dbReference>
<protein>
    <recommendedName>
        <fullName evidence="2">protein-glutamate methylesterase</fullName>
        <ecNumber evidence="2">3.1.1.61</ecNumber>
    </recommendedName>
</protein>
<dbReference type="CDD" id="cd16433">
    <property type="entry name" value="CheB"/>
    <property type="match status" value="1"/>
</dbReference>
<feature type="active site" evidence="4">
    <location>
        <position position="18"/>
    </location>
</feature>
<evidence type="ECO:0000256" key="3">
    <source>
        <dbReference type="ARBA" id="ARBA00048267"/>
    </source>
</evidence>
<dbReference type="GO" id="GO:0008984">
    <property type="term" value="F:protein-glutamate methylesterase activity"/>
    <property type="evidence" value="ECO:0007669"/>
    <property type="project" value="UniProtKB-EC"/>
</dbReference>
<keyword evidence="4" id="KW-0145">Chemotaxis</keyword>
<feature type="active site" evidence="4">
    <location>
        <position position="45"/>
    </location>
</feature>
<dbReference type="GO" id="GO:0000156">
    <property type="term" value="F:phosphorelay response regulator activity"/>
    <property type="evidence" value="ECO:0007669"/>
    <property type="project" value="InterPro"/>
</dbReference>
<evidence type="ECO:0000256" key="2">
    <source>
        <dbReference type="ARBA" id="ARBA00039140"/>
    </source>
</evidence>
<gene>
    <name evidence="6" type="ORF">BLL36_22775</name>
</gene>
<feature type="active site" evidence="4">
    <location>
        <position position="138"/>
    </location>
</feature>
<reference evidence="6 7" key="1">
    <citation type="submission" date="2016-10" db="EMBL/GenBank/DDBJ databases">
        <title>Pseudomonas lactis sp. nov. and Pseudomonas paralactis sp. nov., isolated from bovine raw milk.</title>
        <authorList>
            <person name="Von Neubeck M."/>
            <person name="Huptas C."/>
            <person name="Glueck C."/>
            <person name="Krewinkel M."/>
            <person name="Stoeckel M."/>
            <person name="Stressler T."/>
            <person name="Fischer L."/>
            <person name="Hinrichs J."/>
            <person name="Scherer S."/>
            <person name="Wenning M."/>
        </authorList>
    </citation>
    <scope>NUCLEOTIDE SEQUENCE [LARGE SCALE GENOMIC DNA]</scope>
    <source>
        <strain evidence="6 7">DSM 17516</strain>
    </source>
</reference>
<dbReference type="GO" id="GO:0005737">
    <property type="term" value="C:cytoplasm"/>
    <property type="evidence" value="ECO:0007669"/>
    <property type="project" value="InterPro"/>
</dbReference>
<dbReference type="Pfam" id="PF01339">
    <property type="entry name" value="CheB_methylest"/>
    <property type="match status" value="1"/>
</dbReference>
<dbReference type="InterPro" id="IPR000673">
    <property type="entry name" value="Sig_transdc_resp-reg_Me-estase"/>
</dbReference>
<evidence type="ECO:0000256" key="1">
    <source>
        <dbReference type="ARBA" id="ARBA00022801"/>
    </source>
</evidence>
<comment type="caution">
    <text evidence="6">The sequence shown here is derived from an EMBL/GenBank/DDBJ whole genome shotgun (WGS) entry which is preliminary data.</text>
</comment>
<dbReference type="AlphaFoldDB" id="A0A1V2K265"/>
<evidence type="ECO:0000313" key="7">
    <source>
        <dbReference type="Proteomes" id="UP000189295"/>
    </source>
</evidence>
<dbReference type="PROSITE" id="PS50122">
    <property type="entry name" value="CHEB"/>
    <property type="match status" value="1"/>
</dbReference>
<dbReference type="PANTHER" id="PTHR42872">
    <property type="entry name" value="PROTEIN-GLUTAMATE METHYLESTERASE/PROTEIN-GLUTAMINE GLUTAMINASE"/>
    <property type="match status" value="1"/>
</dbReference>
<sequence length="203" mass="21014">MMSDNSVQHRDIIVIGGSEGSIEPLKEILGGLPAQFPAAILIVLHTHSSSPKMMATILQQSSSMPVAYGEQGDAILPGRVYLAPPDKHLEVSASGLVCLSDGPKVNFSRPAVDRLFQTAADVFGPRVISVILSGNGADGAHGAIAIGALGGLNLVQDPNDANVASMPAEAIDKDDPDVLVDAKALATILLHAVRRSFGPIALN</sequence>
<dbReference type="Gene3D" id="3.40.50.180">
    <property type="entry name" value="Methylesterase CheB, C-terminal domain"/>
    <property type="match status" value="1"/>
</dbReference>
<dbReference type="InterPro" id="IPR035909">
    <property type="entry name" value="CheB_C"/>
</dbReference>
<evidence type="ECO:0000256" key="4">
    <source>
        <dbReference type="PROSITE-ProRule" id="PRU00050"/>
    </source>
</evidence>
<dbReference type="Proteomes" id="UP000189295">
    <property type="component" value="Unassembled WGS sequence"/>
</dbReference>
<name>A0A1V2K265_PSECE</name>
<evidence type="ECO:0000259" key="5">
    <source>
        <dbReference type="PROSITE" id="PS50122"/>
    </source>
</evidence>
<organism evidence="6 7">
    <name type="scientific">Pseudomonas cedrina subsp. cedrina</name>
    <dbReference type="NCBI Taxonomy" id="76762"/>
    <lineage>
        <taxon>Bacteria</taxon>
        <taxon>Pseudomonadati</taxon>
        <taxon>Pseudomonadota</taxon>
        <taxon>Gammaproteobacteria</taxon>
        <taxon>Pseudomonadales</taxon>
        <taxon>Pseudomonadaceae</taxon>
        <taxon>Pseudomonas</taxon>
    </lineage>
</organism>
<keyword evidence="1 4" id="KW-0378">Hydrolase</keyword>
<dbReference type="GO" id="GO:0006935">
    <property type="term" value="P:chemotaxis"/>
    <property type="evidence" value="ECO:0007669"/>
    <property type="project" value="UniProtKB-UniRule"/>
</dbReference>
<dbReference type="PANTHER" id="PTHR42872:SF6">
    <property type="entry name" value="PROTEIN-GLUTAMATE METHYLESTERASE_PROTEIN-GLUTAMINE GLUTAMINASE"/>
    <property type="match status" value="1"/>
</dbReference>
<dbReference type="EC" id="3.1.1.61" evidence="2"/>
<feature type="domain" description="CheB-type methylesterase" evidence="5">
    <location>
        <begin position="6"/>
        <end position="196"/>
    </location>
</feature>